<dbReference type="GO" id="GO:0039694">
    <property type="term" value="P:viral RNA genome replication"/>
    <property type="evidence" value="ECO:0007669"/>
    <property type="project" value="InterPro"/>
</dbReference>
<sequence length="2842" mass="325455">MVRHLETRASKCKQVAKQTFTTNFTRRSLYIVFTIMARNCTFEEIYAGAYEVLGLDVSRWEDTAQEFLVNFTILKDLVDSDSSTISSSESSYEKVPYRKRQQIRRRLKTRASKYFYRAIEKEYKAAVRAAKLENRVLFASYQAQCLSPFDTALPQMKEIDIWGDEDWDSINQWANLYQCELDQIMVTDSIELDATNEIFVHRAAMRSGRQHILDVIERAMGIMNSPRETFVWPDVRFAAYHPLEENVTKYKRVVRIHNGAKLVLPGPLHVVFVNQAGYEDTLEGCEFSQVSGMVKHVLARQMHNGYVRYLEWWNQSSKQPAHGFLASLLFDSIIDYCKVYNRPMSHWQLVEVLYNTIWHLPWLSVETSEHVRDYLIKTGSTGSALHSCSLDDSFFHPDNGVGPTVMIQQNKISSRFHLESDMVSFDTMKTLFEGKKLRGELRRKVKDAQYTAYGEFSKLLAFDADSLIESISTAPSRNIQDIVEMLATRTHDQIDSFESLWVYNDLPLGELLHSITWFSNQPALVCEKMIPQPFEWNRQNFQYIDYGFSDEEGDYFDKYLKVHYRRNQHHPEHWQSKMSTVATIECLCDLYSCAQFMTTNSARAVAIMQEWLCEGGSKYANLNSSGVVWFLSRLRRYTRNSGIGNRLNNIQSLAYQKPVDMTLKRKVKECLQYWCYTHNKERTKGMRNSPDWDQTKFWNMYSPLWQCVPFQQYTLKQRIHASHVDKMMWQFTGIKTQHDYDKFSFPMMLAQWYKFCKFEHSIPLNDETNFPSLNIVTPKCLVDPSNGKVTTCQNKCGKVMFAKEMDEVKSVLETLVAQERDPADFTPFLQVISNMSRSVEQFAGQRKEQQDFERTVLEKLGTTSYSSAEEKLNQFLRLKPSLEGDISEIVKLGLDTIDVHASGFCTKLKTAVEKVSAIDVESINALGKSFMSTTTSDGVSNGVLDEAGGIIKGLLQFLLPRFEKGLWKGFGPMLREIVENPRLITTFLWIYVLWVNCQNTAFRTLLVVWILNILGITEAVISQFQEWFSGDDTTKVDVEAKGLFESVNLMDWLHKLWEAIKANSGWAFGIVAAIILFLICGKVAKAKDVKSLGQSFVESMRNMYFISAGLRGLEWMFKFFSTGFETVVNYIKKMFGYEVPLSEQEQFKIWKKDVGLLLAKTVFYENAIGAAAIQFSPKHCKEAATLYTEWCRLYTQYTKFDSKTVVGQGTSMSTNLNAIKPNITSISAICNFASNSHSRRMTPFHIQLVGEAGVGKSTLVHEFAAMFSRCVFPDISPDKTVFAWSPTSFKDGYKHQPIIVLDEAALVRDAKSAAEFILMISNNTMFIEMSEIKDKKTTFDSPIIISTSNVEYPDYSELFSNEANHRRRTMLIQVSADSAVMRDGEVSVDLVKSRYPKVNLVEYPHLKFKFLPPVANARSNKWYVGRVMDYQELAYTVLLECMEHMKKEATACMELRASWERTCENLREIKQQDWTLLHGKLESEFAKQEVNDLMRIKQNQAIEKMLTFDPDSAASTIGRVLFGTVDFDKYAEALYQDDKIKTNVKTSDFVQSVAEGKVDEFYMKAVLTAEQDGPKILYSNFIRFRKHDKENMLKIIDLLNKSGRLEYSKMSQVKAELNSGSLSYSTLCDGLVSDLVTNVLFKCNKVVPHSCFVEKCYVRSVHPCRKAEKALLSGDTHICNGCEVVGGKAYQSGDVWEVKKTPYIEDVNKNGFVLGKLDSSCKELMELMNKPMIFEEFDNLLVEPKCRELTYAGVPAPDLVERTVTLLKNGTLETVTDKFYCLQIPYCKWACEDIPATPINGNGICINISISEKPVDMWFDVRFLAMVKWLNDSTYESYSYCRKWVSRGPRKEAFVVFSLPRAPDCQATKKVIHGMVTEPWFHDSFAKFSMLTREQQNIVCTKWSASQQDLASIQIMLNHSAKSWYVRLYDNVVSGFSCAWTFVKTLFAPNLYKLLSLGLVAGCIAAAHFMFNLFNPPQPRAAAAYSTVGSTGRGTVLTPVVSKGDSETEISRVVEEDLNCVQEMAAMRNFIRRVKIKGVFAQMVGFYGGCWLVPRHAFCNAQRFMDEPTEIEIQMNDGMYHPMILYPEHVVLFDKTDAVVIYLPGCSFTPANRVGQFVKASDLNTMEYMVPQVMLGYSDENGEYRTMRVDTECARIKKPYNLTVYRVGQTMPIGVSFEMKIGVAAGVSGGLVSMVSKSSNRKFVGMVAAGSATKTFVNVVFQEDLIRAINALALRDHRVIAVQQGPFDADENVCPKSATVVTSALNIIGQVSPQHRTSTPVKTKIVRTPVAKFFPPSLRQPPAMTAEDPRVKDGKHPIMHSINKHGRDVMLPLNPVLLEGSVQNIVAELNQLLGPIERFDRPVLEVSEVFIGLSNLTRVNPKTSAGLPWCLERDIKGKRKYLSFDDEGNAIVHKKVVDSMDYFDRSIREGIIPNVSSVEFIKDELRPIEKVLKPRTITCLPLEMMLLFRKYFGRFENAMHQLGDGNYEFCVGIDMESRHGHDLFQNLQYVGEFGFDMDVSNWDGHMTEQLFSAVLQVVEGVMRDSDLGNKMARWSIVMQALFSYVQWKDLCYQKWRGMPSGFGGTALFNTIAHQILFYYLYCKVCMKKNKYEWIPHAVYKRNLCVRFYGDDVLCSVSDELREWFLPQDILDEYAKYGWPCTPAKKNSFGLAEYQHITELQFLKRTPRYLENFGQWTWCLEKAVIYDLCVYFKPPKIDRVFQLRSNFQDALDFAWHHGREFFEELNKLIYESSRSVGIVPTWVSFFEMTIRKMIRMKLSNRGVYREEDVERSFIEGLPHDNLPFIQIWRRGSLVQPALAVIPEEGQCEKNESVVEGSQETAQA</sequence>
<protein>
    <submittedName>
        <fullName evidence="8">Putative replicase</fullName>
    </submittedName>
</protein>
<evidence type="ECO:0000259" key="6">
    <source>
        <dbReference type="PROSITE" id="PS50507"/>
    </source>
</evidence>
<keyword evidence="1" id="KW-0808">Transferase</keyword>
<dbReference type="PROSITE" id="PS51218">
    <property type="entry name" value="SF3_HELICASE_2"/>
    <property type="match status" value="1"/>
</dbReference>
<name>A0A7T7GV22_9VIRU</name>
<reference evidence="8" key="1">
    <citation type="journal article" date="2020" name="Viruses">
        <title>Unmapped RNA Virus Diversity in Termites and their Symbionts.</title>
        <authorList>
            <person name="Lay C.L."/>
            <person name="Shi M."/>
            <person name="Bucek A."/>
            <person name="Bourguignon T."/>
            <person name="Lo N."/>
            <person name="Holmes E.C."/>
        </authorList>
    </citation>
    <scope>NUCLEOTIDE SEQUENCE</scope>
    <source>
        <strain evidence="8">FG16_17_1</strain>
    </source>
</reference>
<keyword evidence="3" id="KW-0645">Protease</keyword>
<dbReference type="InterPro" id="IPR043128">
    <property type="entry name" value="Rev_trsase/Diguanyl_cyclase"/>
</dbReference>
<dbReference type="GO" id="GO:0008234">
    <property type="term" value="F:cysteine-type peptidase activity"/>
    <property type="evidence" value="ECO:0007669"/>
    <property type="project" value="UniProtKB-KW"/>
</dbReference>
<evidence type="ECO:0000256" key="1">
    <source>
        <dbReference type="ARBA" id="ARBA00022679"/>
    </source>
</evidence>
<evidence type="ECO:0000256" key="5">
    <source>
        <dbReference type="ARBA" id="ARBA00022953"/>
    </source>
</evidence>
<feature type="domain" description="SF3 helicase" evidence="7">
    <location>
        <begin position="1223"/>
        <end position="1389"/>
    </location>
</feature>
<keyword evidence="3" id="KW-0788">Thiol protease</keyword>
<dbReference type="GO" id="GO:0003724">
    <property type="term" value="F:RNA helicase activity"/>
    <property type="evidence" value="ECO:0007669"/>
    <property type="project" value="InterPro"/>
</dbReference>
<keyword evidence="2" id="KW-0548">Nucleotidyltransferase</keyword>
<dbReference type="Gene3D" id="3.30.70.270">
    <property type="match status" value="1"/>
</dbReference>
<dbReference type="Pfam" id="PF00910">
    <property type="entry name" value="RNA_helicase"/>
    <property type="match status" value="1"/>
</dbReference>
<evidence type="ECO:0000256" key="2">
    <source>
        <dbReference type="ARBA" id="ARBA00022695"/>
    </source>
</evidence>
<organism evidence="8">
    <name type="scientific">Laksystermes virus</name>
    <dbReference type="NCBI Taxonomy" id="2796606"/>
    <lineage>
        <taxon>Viruses</taxon>
        <taxon>Riboviria</taxon>
    </lineage>
</organism>
<evidence type="ECO:0000256" key="4">
    <source>
        <dbReference type="ARBA" id="ARBA00022840"/>
    </source>
</evidence>
<dbReference type="InterPro" id="IPR043502">
    <property type="entry name" value="DNA/RNA_pol_sf"/>
</dbReference>
<accession>A0A7T7GV22</accession>
<feature type="domain" description="RdRp catalytic" evidence="6">
    <location>
        <begin position="2512"/>
        <end position="2644"/>
    </location>
</feature>
<evidence type="ECO:0000313" key="8">
    <source>
        <dbReference type="EMBL" id="QQM16342.1"/>
    </source>
</evidence>
<dbReference type="Pfam" id="PF00680">
    <property type="entry name" value="RdRP_1"/>
    <property type="match status" value="1"/>
</dbReference>
<dbReference type="InterPro" id="IPR000605">
    <property type="entry name" value="Helicase_SF3_ssDNA/RNA_vir"/>
</dbReference>
<keyword evidence="5" id="KW-0693">Viral RNA replication</keyword>
<reference evidence="8" key="2">
    <citation type="submission" date="2020-09" db="EMBL/GenBank/DDBJ databases">
        <authorList>
            <person name="Le Lay C."/>
            <person name="Shi M."/>
            <person name="Bucek A."/>
            <person name="Bourguignon T."/>
            <person name="Lo N."/>
            <person name="Holmes E.C."/>
        </authorList>
    </citation>
    <scope>NUCLEOTIDE SEQUENCE</scope>
    <source>
        <strain evidence="8">FG16_17_1</strain>
    </source>
</reference>
<evidence type="ECO:0000259" key="7">
    <source>
        <dbReference type="PROSITE" id="PS51218"/>
    </source>
</evidence>
<dbReference type="SUPFAM" id="SSF56672">
    <property type="entry name" value="DNA/RNA polymerases"/>
    <property type="match status" value="1"/>
</dbReference>
<dbReference type="InterPro" id="IPR001205">
    <property type="entry name" value="RNA-dir_pol_C"/>
</dbReference>
<dbReference type="GO" id="GO:0003968">
    <property type="term" value="F:RNA-directed RNA polymerase activity"/>
    <property type="evidence" value="ECO:0007669"/>
    <property type="project" value="InterPro"/>
</dbReference>
<dbReference type="InterPro" id="IPR027417">
    <property type="entry name" value="P-loop_NTPase"/>
</dbReference>
<dbReference type="InterPro" id="IPR007094">
    <property type="entry name" value="RNA-dir_pol_PSvirus"/>
</dbReference>
<dbReference type="SUPFAM" id="SSF52540">
    <property type="entry name" value="P-loop containing nucleoside triphosphate hydrolases"/>
    <property type="match status" value="1"/>
</dbReference>
<dbReference type="GO" id="GO:0005524">
    <property type="term" value="F:ATP binding"/>
    <property type="evidence" value="ECO:0007669"/>
    <property type="project" value="UniProtKB-KW"/>
</dbReference>
<dbReference type="InterPro" id="IPR043721">
    <property type="entry name" value="DUF5662"/>
</dbReference>
<keyword evidence="3" id="KW-0378">Hydrolase</keyword>
<dbReference type="GO" id="GO:0003723">
    <property type="term" value="F:RNA binding"/>
    <property type="evidence" value="ECO:0007669"/>
    <property type="project" value="InterPro"/>
</dbReference>
<keyword evidence="4" id="KW-0547">Nucleotide-binding</keyword>
<proteinExistence type="predicted"/>
<dbReference type="EMBL" id="MW052137">
    <property type="protein sequence ID" value="QQM16342.1"/>
    <property type="molecule type" value="Genomic_RNA"/>
</dbReference>
<dbReference type="InterPro" id="IPR014759">
    <property type="entry name" value="Helicase_SF3_ssRNA_vir"/>
</dbReference>
<evidence type="ECO:0000256" key="3">
    <source>
        <dbReference type="ARBA" id="ARBA00022807"/>
    </source>
</evidence>
<dbReference type="CDD" id="cd23169">
    <property type="entry name" value="ps-ssRNAv-Picornavirales"/>
    <property type="match status" value="1"/>
</dbReference>
<dbReference type="Pfam" id="PF18907">
    <property type="entry name" value="DUF5662"/>
    <property type="match status" value="1"/>
</dbReference>
<dbReference type="PROSITE" id="PS50507">
    <property type="entry name" value="RDRP_SSRNA_POS"/>
    <property type="match status" value="1"/>
</dbReference>
<keyword evidence="4" id="KW-0067">ATP-binding</keyword>
<dbReference type="GO" id="GO:0006351">
    <property type="term" value="P:DNA-templated transcription"/>
    <property type="evidence" value="ECO:0007669"/>
    <property type="project" value="InterPro"/>
</dbReference>